<keyword evidence="2" id="KW-1185">Reference proteome</keyword>
<protein>
    <recommendedName>
        <fullName evidence="3">Murein L,D-transpeptidase catalytic domain family protein</fullName>
    </recommendedName>
</protein>
<dbReference type="PANTHER" id="PTHR38477:SF1">
    <property type="entry name" value="MUREIN L,D-TRANSPEPTIDASE CATALYTIC DOMAIN FAMILY PROTEIN"/>
    <property type="match status" value="1"/>
</dbReference>
<proteinExistence type="predicted"/>
<accession>A0A8J3G815</accession>
<gene>
    <name evidence="1" type="ORF">GCM10007390_13630</name>
</gene>
<dbReference type="InterPro" id="IPR032676">
    <property type="entry name" value="YkuD_2"/>
</dbReference>
<dbReference type="PANTHER" id="PTHR38477">
    <property type="entry name" value="HYPOTHETICAL EXPORTED PROTEIN"/>
    <property type="match status" value="1"/>
</dbReference>
<dbReference type="EMBL" id="BMXF01000001">
    <property type="protein sequence ID" value="GHB61142.1"/>
    <property type="molecule type" value="Genomic_DNA"/>
</dbReference>
<evidence type="ECO:0000313" key="1">
    <source>
        <dbReference type="EMBL" id="GHB61142.1"/>
    </source>
</evidence>
<dbReference type="Proteomes" id="UP000598271">
    <property type="component" value="Unassembled WGS sequence"/>
</dbReference>
<dbReference type="AlphaFoldDB" id="A0A8J3G815"/>
<sequence length="266" mass="29319">MRKIGGVLLAGVIALGVLAGFKKVGNTINQQVVTNKKVQIVQLSETEQTEQICANLYDSLRLEAAGLSREAFRYAWYGFREAGFSKPILAIADFSQSSRNKRLYVIDFSANQVVLNTYVAHGRNSGQEFASKFSNINSSYQSSLGFYRAMNTYQGKHGLSLRLQGLEKNINDQALARAIVMHGADYVSEDFIRQTGRLGRSLGCPAVSQADHESLIRLLHDGAGLFLYYPDETYLTQSRILQRAAVAAIQTPAADSTTHTVPFLKS</sequence>
<dbReference type="RefSeq" id="WP_189563574.1">
    <property type="nucleotide sequence ID" value="NZ_BMXF01000001.1"/>
</dbReference>
<name>A0A8J3G815_9BACT</name>
<comment type="caution">
    <text evidence="1">The sequence shown here is derived from an EMBL/GenBank/DDBJ whole genome shotgun (WGS) entry which is preliminary data.</text>
</comment>
<reference evidence="1 2" key="1">
    <citation type="journal article" date="2014" name="Int. J. Syst. Evol. Microbiol.">
        <title>Complete genome sequence of Corynebacterium casei LMG S-19264T (=DSM 44701T), isolated from a smear-ripened cheese.</title>
        <authorList>
            <consortium name="US DOE Joint Genome Institute (JGI-PGF)"/>
            <person name="Walter F."/>
            <person name="Albersmeier A."/>
            <person name="Kalinowski J."/>
            <person name="Ruckert C."/>
        </authorList>
    </citation>
    <scope>NUCLEOTIDE SEQUENCE [LARGE SCALE GENOMIC DNA]</scope>
    <source>
        <strain evidence="1 2">KCTC 12866</strain>
    </source>
</reference>
<dbReference type="Pfam" id="PF13645">
    <property type="entry name" value="YkuD_2"/>
    <property type="match status" value="1"/>
</dbReference>
<organism evidence="1 2">
    <name type="scientific">Persicitalea jodogahamensis</name>
    <dbReference type="NCBI Taxonomy" id="402147"/>
    <lineage>
        <taxon>Bacteria</taxon>
        <taxon>Pseudomonadati</taxon>
        <taxon>Bacteroidota</taxon>
        <taxon>Cytophagia</taxon>
        <taxon>Cytophagales</taxon>
        <taxon>Spirosomataceae</taxon>
        <taxon>Persicitalea</taxon>
    </lineage>
</organism>
<evidence type="ECO:0000313" key="2">
    <source>
        <dbReference type="Proteomes" id="UP000598271"/>
    </source>
</evidence>
<evidence type="ECO:0008006" key="3">
    <source>
        <dbReference type="Google" id="ProtNLM"/>
    </source>
</evidence>